<evidence type="ECO:0000313" key="14">
    <source>
        <dbReference type="Proteomes" id="UP001457282"/>
    </source>
</evidence>
<dbReference type="FunFam" id="3.80.10.10:FF:000062">
    <property type="entry name" value="protein STRUBBELIG-RECEPTOR FAMILY 3"/>
    <property type="match status" value="1"/>
</dbReference>
<proteinExistence type="predicted"/>
<keyword evidence="6 10" id="KW-1133">Transmembrane helix</keyword>
<dbReference type="FunFam" id="1.10.510.10:FF:000479">
    <property type="entry name" value="Leucine-rich repeat receptor-like protein kinase"/>
    <property type="match status" value="1"/>
</dbReference>
<evidence type="ECO:0000256" key="3">
    <source>
        <dbReference type="ARBA" id="ARBA00022692"/>
    </source>
</evidence>
<dbReference type="Pfam" id="PF13855">
    <property type="entry name" value="LRR_8"/>
    <property type="match status" value="1"/>
</dbReference>
<dbReference type="InterPro" id="IPR011009">
    <property type="entry name" value="Kinase-like_dom_sf"/>
</dbReference>
<reference evidence="13 14" key="1">
    <citation type="journal article" date="2023" name="G3 (Bethesda)">
        <title>A chromosome-length genome assembly and annotation of blackberry (Rubus argutus, cv. 'Hillquist').</title>
        <authorList>
            <person name="Bruna T."/>
            <person name="Aryal R."/>
            <person name="Dudchenko O."/>
            <person name="Sargent D.J."/>
            <person name="Mead D."/>
            <person name="Buti M."/>
            <person name="Cavallini A."/>
            <person name="Hytonen T."/>
            <person name="Andres J."/>
            <person name="Pham M."/>
            <person name="Weisz D."/>
            <person name="Mascagni F."/>
            <person name="Usai G."/>
            <person name="Natali L."/>
            <person name="Bassil N."/>
            <person name="Fernandez G.E."/>
            <person name="Lomsadze A."/>
            <person name="Armour M."/>
            <person name="Olukolu B."/>
            <person name="Poorten T."/>
            <person name="Britton C."/>
            <person name="Davik J."/>
            <person name="Ashrafi H."/>
            <person name="Aiden E.L."/>
            <person name="Borodovsky M."/>
            <person name="Worthington M."/>
        </authorList>
    </citation>
    <scope>NUCLEOTIDE SEQUENCE [LARGE SCALE GENOMIC DNA]</scope>
    <source>
        <strain evidence="13">PI 553951</strain>
    </source>
</reference>
<keyword evidence="7 10" id="KW-0472">Membrane</keyword>
<accession>A0AAW1WAE1</accession>
<keyword evidence="8" id="KW-0675">Receptor</keyword>
<dbReference type="Pfam" id="PF08263">
    <property type="entry name" value="LRRNT_2"/>
    <property type="match status" value="1"/>
</dbReference>
<dbReference type="Gene3D" id="1.10.510.10">
    <property type="entry name" value="Transferase(Phosphotransferase) domain 1"/>
    <property type="match status" value="1"/>
</dbReference>
<dbReference type="FunFam" id="3.30.200.20:FF:000125">
    <property type="entry name" value="Protein STRUBBELIG-RECEPTOR FAMILY 8"/>
    <property type="match status" value="1"/>
</dbReference>
<evidence type="ECO:0000256" key="6">
    <source>
        <dbReference type="ARBA" id="ARBA00022989"/>
    </source>
</evidence>
<keyword evidence="4 11" id="KW-0732">Signal</keyword>
<dbReference type="Pfam" id="PF00560">
    <property type="entry name" value="LRR_1"/>
    <property type="match status" value="1"/>
</dbReference>
<evidence type="ECO:0000256" key="8">
    <source>
        <dbReference type="ARBA" id="ARBA00023170"/>
    </source>
</evidence>
<evidence type="ECO:0000256" key="7">
    <source>
        <dbReference type="ARBA" id="ARBA00023136"/>
    </source>
</evidence>
<dbReference type="EMBL" id="JBEDUW010000006">
    <property type="protein sequence ID" value="KAK9921729.1"/>
    <property type="molecule type" value="Genomic_DNA"/>
</dbReference>
<keyword evidence="2" id="KW-0433">Leucine-rich repeat</keyword>
<evidence type="ECO:0000313" key="13">
    <source>
        <dbReference type="EMBL" id="KAK9921729.1"/>
    </source>
</evidence>
<dbReference type="PROSITE" id="PS50011">
    <property type="entry name" value="PROTEIN_KINASE_DOM"/>
    <property type="match status" value="1"/>
</dbReference>
<evidence type="ECO:0000256" key="4">
    <source>
        <dbReference type="ARBA" id="ARBA00022729"/>
    </source>
</evidence>
<dbReference type="GO" id="GO:0016020">
    <property type="term" value="C:membrane"/>
    <property type="evidence" value="ECO:0007669"/>
    <property type="project" value="UniProtKB-SubCell"/>
</dbReference>
<dbReference type="InterPro" id="IPR046959">
    <property type="entry name" value="PRK1-6/SRF4-like"/>
</dbReference>
<dbReference type="SUPFAM" id="SSF52058">
    <property type="entry name" value="L domain-like"/>
    <property type="match status" value="1"/>
</dbReference>
<dbReference type="InterPro" id="IPR013210">
    <property type="entry name" value="LRR_N_plant-typ"/>
</dbReference>
<feature type="transmembrane region" description="Helical" evidence="10">
    <location>
        <begin position="302"/>
        <end position="322"/>
    </location>
</feature>
<evidence type="ECO:0000256" key="1">
    <source>
        <dbReference type="ARBA" id="ARBA00004167"/>
    </source>
</evidence>
<evidence type="ECO:0000256" key="5">
    <source>
        <dbReference type="ARBA" id="ARBA00022737"/>
    </source>
</evidence>
<feature type="signal peptide" evidence="11">
    <location>
        <begin position="1"/>
        <end position="25"/>
    </location>
</feature>
<evidence type="ECO:0000256" key="10">
    <source>
        <dbReference type="SAM" id="Phobius"/>
    </source>
</evidence>
<dbReference type="GO" id="GO:0005524">
    <property type="term" value="F:ATP binding"/>
    <property type="evidence" value="ECO:0007669"/>
    <property type="project" value="InterPro"/>
</dbReference>
<dbReference type="PANTHER" id="PTHR48007:SF56">
    <property type="entry name" value="LOW QUALITY PROTEIN: PROTEIN STRUBBELIG-RECEPTOR FAMILY 2"/>
    <property type="match status" value="1"/>
</dbReference>
<feature type="domain" description="Protein kinase" evidence="12">
    <location>
        <begin position="418"/>
        <end position="698"/>
    </location>
</feature>
<protein>
    <recommendedName>
        <fullName evidence="12">Protein kinase domain-containing protein</fullName>
    </recommendedName>
</protein>
<evidence type="ECO:0000256" key="2">
    <source>
        <dbReference type="ARBA" id="ARBA00022614"/>
    </source>
</evidence>
<dbReference type="Pfam" id="PF00069">
    <property type="entry name" value="Pkinase"/>
    <property type="match status" value="1"/>
</dbReference>
<organism evidence="13 14">
    <name type="scientific">Rubus argutus</name>
    <name type="common">Southern blackberry</name>
    <dbReference type="NCBI Taxonomy" id="59490"/>
    <lineage>
        <taxon>Eukaryota</taxon>
        <taxon>Viridiplantae</taxon>
        <taxon>Streptophyta</taxon>
        <taxon>Embryophyta</taxon>
        <taxon>Tracheophyta</taxon>
        <taxon>Spermatophyta</taxon>
        <taxon>Magnoliopsida</taxon>
        <taxon>eudicotyledons</taxon>
        <taxon>Gunneridae</taxon>
        <taxon>Pentapetalae</taxon>
        <taxon>rosids</taxon>
        <taxon>fabids</taxon>
        <taxon>Rosales</taxon>
        <taxon>Rosaceae</taxon>
        <taxon>Rosoideae</taxon>
        <taxon>Rosoideae incertae sedis</taxon>
        <taxon>Rubus</taxon>
    </lineage>
</organism>
<evidence type="ECO:0000259" key="12">
    <source>
        <dbReference type="PROSITE" id="PS50011"/>
    </source>
</evidence>
<sequence>MAKQYHCVYFIAIFIGVLLASQARAYTDLLDVSALEELYKTLNQPPQLMGWRLDGGDPCYESWNGVSCSGSSVIYLKLHGLNLSGYVTSGLYNLHNLKQLDISSNSIGGEIPYVLPPNATHINMACNFFTQNIPLSLPGMKSLRHLNISHNLLSGPIGNVFTGLQNLREMDLSYNNFTGDLPTSFGSLTNVTGMYLQNNQFTGSVAYLAELPLIDLNIQDNYFSGIIPNQFQSIPNLWIGGNSFHVPGDNYPPWDFPLETPASVIEQNIHPAPATQSSAIEKSYPSTKLGGRKKGRLGPGGIALMIGGGTLVASCVALYIAVRIRSRAQNHITLGGSNSSIHSFSVISTARDSPLTTREESPPVLNFRSPILLPRRLPPVHQSRIENTRRKSFSDKCRFPVRVKLYTVAELQSATNSFKEENFLGQGSLGSVFKAEFPDGQILAVKNIKMSGLSFQEEEQFLDVVWTVSCLKHPNIVPLLGYCVEHGQHLLVYEYVRNLSLDEALHSDAYKPLSWGLRLQIALGVAQALDYLHSTFSTPVAHGNLKSANILLDEELAPHICDCGLAILRPLTSNSLKLKASENAIGDTGYIAPEHGLPGFDNTKSDIYAFGVLLLELLTGRKPSDSSRPREEQSLVKWASLRLHDCESLGEMMDPHIKKTFSSKALSNFADIISLCIQPVKEFRPPMSEVVGSLAQLIQKLNKGKGNGADGTQVDPLERSFRSTNTRFMGSPALSYLSI</sequence>
<evidence type="ECO:0000256" key="9">
    <source>
        <dbReference type="ARBA" id="ARBA00023180"/>
    </source>
</evidence>
<dbReference type="InterPro" id="IPR000719">
    <property type="entry name" value="Prot_kinase_dom"/>
</dbReference>
<gene>
    <name evidence="13" type="ORF">M0R45_030228</name>
</gene>
<dbReference type="SUPFAM" id="SSF56112">
    <property type="entry name" value="Protein kinase-like (PK-like)"/>
    <property type="match status" value="1"/>
</dbReference>
<keyword evidence="9" id="KW-0325">Glycoprotein</keyword>
<name>A0AAW1WAE1_RUBAR</name>
<comment type="subcellular location">
    <subcellularLocation>
        <location evidence="1">Membrane</location>
        <topology evidence="1">Single-pass membrane protein</topology>
    </subcellularLocation>
</comment>
<dbReference type="GO" id="GO:0004672">
    <property type="term" value="F:protein kinase activity"/>
    <property type="evidence" value="ECO:0007669"/>
    <property type="project" value="InterPro"/>
</dbReference>
<keyword evidence="3 10" id="KW-0812">Transmembrane</keyword>
<keyword evidence="14" id="KW-1185">Reference proteome</keyword>
<dbReference type="InterPro" id="IPR001611">
    <property type="entry name" value="Leu-rich_rpt"/>
</dbReference>
<evidence type="ECO:0000256" key="11">
    <source>
        <dbReference type="SAM" id="SignalP"/>
    </source>
</evidence>
<dbReference type="Gene3D" id="3.30.200.20">
    <property type="entry name" value="Phosphorylase Kinase, domain 1"/>
    <property type="match status" value="1"/>
</dbReference>
<feature type="chain" id="PRO_5043934817" description="Protein kinase domain-containing protein" evidence="11">
    <location>
        <begin position="26"/>
        <end position="739"/>
    </location>
</feature>
<dbReference type="AlphaFoldDB" id="A0AAW1WAE1"/>
<dbReference type="Gene3D" id="3.80.10.10">
    <property type="entry name" value="Ribonuclease Inhibitor"/>
    <property type="match status" value="1"/>
</dbReference>
<keyword evidence="5" id="KW-0677">Repeat</keyword>
<comment type="caution">
    <text evidence="13">The sequence shown here is derived from an EMBL/GenBank/DDBJ whole genome shotgun (WGS) entry which is preliminary data.</text>
</comment>
<dbReference type="PANTHER" id="PTHR48007">
    <property type="entry name" value="LEUCINE-RICH REPEAT RECEPTOR-LIKE PROTEIN KINASE PXC1"/>
    <property type="match status" value="1"/>
</dbReference>
<dbReference type="InterPro" id="IPR032675">
    <property type="entry name" value="LRR_dom_sf"/>
</dbReference>
<dbReference type="Proteomes" id="UP001457282">
    <property type="component" value="Unassembled WGS sequence"/>
</dbReference>